<evidence type="ECO:0000313" key="1">
    <source>
        <dbReference type="EMBL" id="MBB4652504.1"/>
    </source>
</evidence>
<gene>
    <name evidence="1" type="ORF">GGQ99_004280</name>
</gene>
<name>A0ABR6L6U1_9HYPH</name>
<organism evidence="1 2">
    <name type="scientific">Aminobacter niigataensis</name>
    <dbReference type="NCBI Taxonomy" id="83265"/>
    <lineage>
        <taxon>Bacteria</taxon>
        <taxon>Pseudomonadati</taxon>
        <taxon>Pseudomonadota</taxon>
        <taxon>Alphaproteobacteria</taxon>
        <taxon>Hyphomicrobiales</taxon>
        <taxon>Phyllobacteriaceae</taxon>
        <taxon>Aminobacter</taxon>
    </lineage>
</organism>
<comment type="caution">
    <text evidence="1">The sequence shown here is derived from an EMBL/GenBank/DDBJ whole genome shotgun (WGS) entry which is preliminary data.</text>
</comment>
<protein>
    <submittedName>
        <fullName evidence="1">Uncharacterized protein</fullName>
    </submittedName>
</protein>
<accession>A0ABR6L6U1</accession>
<dbReference type="EMBL" id="JACHOT010000007">
    <property type="protein sequence ID" value="MBB4652504.1"/>
    <property type="molecule type" value="Genomic_DNA"/>
</dbReference>
<proteinExistence type="predicted"/>
<dbReference type="Proteomes" id="UP000539538">
    <property type="component" value="Unassembled WGS sequence"/>
</dbReference>
<keyword evidence="2" id="KW-1185">Reference proteome</keyword>
<evidence type="ECO:0000313" key="2">
    <source>
        <dbReference type="Proteomes" id="UP000539538"/>
    </source>
</evidence>
<dbReference type="RefSeq" id="WP_256371646.1">
    <property type="nucleotide sequence ID" value="NZ_BAAAVZ010000006.1"/>
</dbReference>
<reference evidence="1 2" key="1">
    <citation type="submission" date="2020-08" db="EMBL/GenBank/DDBJ databases">
        <title>Genomic Encyclopedia of Type Strains, Phase IV (KMG-IV): sequencing the most valuable type-strain genomes for metagenomic binning, comparative biology and taxonomic classification.</title>
        <authorList>
            <person name="Goeker M."/>
        </authorList>
    </citation>
    <scope>NUCLEOTIDE SEQUENCE [LARGE SCALE GENOMIC DNA]</scope>
    <source>
        <strain evidence="1 2">DSM 7050</strain>
    </source>
</reference>
<sequence length="42" mass="4700">MQRHDVDPEGARSFGHLVENARPQGRVDGSFESSVERTIQFG</sequence>